<dbReference type="EMBL" id="BARS01040142">
    <property type="protein sequence ID" value="GAG32478.1"/>
    <property type="molecule type" value="Genomic_DNA"/>
</dbReference>
<accession>X0X774</accession>
<name>X0X774_9ZZZZ</name>
<proteinExistence type="predicted"/>
<organism evidence="1">
    <name type="scientific">marine sediment metagenome</name>
    <dbReference type="NCBI Taxonomy" id="412755"/>
    <lineage>
        <taxon>unclassified sequences</taxon>
        <taxon>metagenomes</taxon>
        <taxon>ecological metagenomes</taxon>
    </lineage>
</organism>
<protein>
    <submittedName>
        <fullName evidence="1">Uncharacterized protein</fullName>
    </submittedName>
</protein>
<reference evidence="1" key="1">
    <citation type="journal article" date="2014" name="Front. Microbiol.">
        <title>High frequency of phylogenetically diverse reductive dehalogenase-homologous genes in deep subseafloor sedimentary metagenomes.</title>
        <authorList>
            <person name="Kawai M."/>
            <person name="Futagami T."/>
            <person name="Toyoda A."/>
            <person name="Takaki Y."/>
            <person name="Nishi S."/>
            <person name="Hori S."/>
            <person name="Arai W."/>
            <person name="Tsubouchi T."/>
            <person name="Morono Y."/>
            <person name="Uchiyama I."/>
            <person name="Ito T."/>
            <person name="Fujiyama A."/>
            <person name="Inagaki F."/>
            <person name="Takami H."/>
        </authorList>
    </citation>
    <scope>NUCLEOTIDE SEQUENCE</scope>
    <source>
        <strain evidence="1">Expedition CK06-06</strain>
    </source>
</reference>
<dbReference type="AlphaFoldDB" id="X0X774"/>
<comment type="caution">
    <text evidence="1">The sequence shown here is derived from an EMBL/GenBank/DDBJ whole genome shotgun (WGS) entry which is preliminary data.</text>
</comment>
<evidence type="ECO:0000313" key="1">
    <source>
        <dbReference type="EMBL" id="GAG32478.1"/>
    </source>
</evidence>
<gene>
    <name evidence="1" type="ORF">S01H1_61236</name>
</gene>
<sequence length="64" mass="8008">MNNTLRNRIWDILWKLSVDYDQIDNYTTQWIKGQYYLHCLNYDRREVTLEDVLNMIMEEIKSEY</sequence>